<dbReference type="Proteomes" id="UP000572212">
    <property type="component" value="Unassembled WGS sequence"/>
</dbReference>
<evidence type="ECO:0000256" key="1">
    <source>
        <dbReference type="SAM" id="Phobius"/>
    </source>
</evidence>
<comment type="caution">
    <text evidence="2">The sequence shown here is derived from an EMBL/GenBank/DDBJ whole genome shotgun (WGS) entry which is preliminary data.</text>
</comment>
<keyword evidence="1" id="KW-0812">Transmembrane</keyword>
<feature type="transmembrane region" description="Helical" evidence="1">
    <location>
        <begin position="6"/>
        <end position="24"/>
    </location>
</feature>
<organism evidence="2 3">
    <name type="scientific">Gracilibacillus halotolerans</name>
    <dbReference type="NCBI Taxonomy" id="74386"/>
    <lineage>
        <taxon>Bacteria</taxon>
        <taxon>Bacillati</taxon>
        <taxon>Bacillota</taxon>
        <taxon>Bacilli</taxon>
        <taxon>Bacillales</taxon>
        <taxon>Bacillaceae</taxon>
        <taxon>Gracilibacillus</taxon>
    </lineage>
</organism>
<reference evidence="2 3" key="1">
    <citation type="submission" date="2020-08" db="EMBL/GenBank/DDBJ databases">
        <title>Genomic Encyclopedia of Type Strains, Phase IV (KMG-IV): sequencing the most valuable type-strain genomes for metagenomic binning, comparative biology and taxonomic classification.</title>
        <authorList>
            <person name="Goeker M."/>
        </authorList>
    </citation>
    <scope>NUCLEOTIDE SEQUENCE [LARGE SCALE GENOMIC DNA]</scope>
    <source>
        <strain evidence="2 3">DSM 11805</strain>
    </source>
</reference>
<dbReference type="Pfam" id="PF14150">
    <property type="entry name" value="YesK"/>
    <property type="match status" value="1"/>
</dbReference>
<evidence type="ECO:0000313" key="3">
    <source>
        <dbReference type="Proteomes" id="UP000572212"/>
    </source>
</evidence>
<name>A0A841RQE6_9BACI</name>
<gene>
    <name evidence="2" type="ORF">GGQ92_002893</name>
</gene>
<protein>
    <recommendedName>
        <fullName evidence="4">YesK-like protein</fullName>
    </recommendedName>
</protein>
<sequence length="88" mass="9649">MMVYVPFGLGIVIGLIMVLATKLLEKFNYTLSILPSIIGFVAVAVLIFVSFEVRGFEGAGYALLGIPIFLFSLYTLIMALNDKNKAKE</sequence>
<feature type="transmembrane region" description="Helical" evidence="1">
    <location>
        <begin position="59"/>
        <end position="80"/>
    </location>
</feature>
<keyword evidence="1" id="KW-0472">Membrane</keyword>
<evidence type="ECO:0008006" key="4">
    <source>
        <dbReference type="Google" id="ProtNLM"/>
    </source>
</evidence>
<evidence type="ECO:0000313" key="2">
    <source>
        <dbReference type="EMBL" id="MBB6514072.1"/>
    </source>
</evidence>
<proteinExistence type="predicted"/>
<dbReference type="AlphaFoldDB" id="A0A841RQE6"/>
<dbReference type="InterPro" id="IPR025434">
    <property type="entry name" value="YesK-like"/>
</dbReference>
<accession>A0A841RQE6</accession>
<keyword evidence="1" id="KW-1133">Transmembrane helix</keyword>
<keyword evidence="3" id="KW-1185">Reference proteome</keyword>
<dbReference type="RefSeq" id="WP_184250400.1">
    <property type="nucleotide sequence ID" value="NZ_BAAACU010000048.1"/>
</dbReference>
<feature type="transmembrane region" description="Helical" evidence="1">
    <location>
        <begin position="31"/>
        <end position="53"/>
    </location>
</feature>
<dbReference type="EMBL" id="JACHON010000021">
    <property type="protein sequence ID" value="MBB6514072.1"/>
    <property type="molecule type" value="Genomic_DNA"/>
</dbReference>